<comment type="caution">
    <text evidence="6">The sequence shown here is derived from an EMBL/GenBank/DDBJ whole genome shotgun (WGS) entry which is preliminary data.</text>
</comment>
<dbReference type="InterPro" id="IPR029063">
    <property type="entry name" value="SAM-dependent_MTases_sf"/>
</dbReference>
<dbReference type="Pfam" id="PF13649">
    <property type="entry name" value="Methyltransf_25"/>
    <property type="match status" value="1"/>
</dbReference>
<organism evidence="6 7">
    <name type="scientific">Microbacterium helvum</name>
    <dbReference type="NCBI Taxonomy" id="2773713"/>
    <lineage>
        <taxon>Bacteria</taxon>
        <taxon>Bacillati</taxon>
        <taxon>Actinomycetota</taxon>
        <taxon>Actinomycetes</taxon>
        <taxon>Micrococcales</taxon>
        <taxon>Microbacteriaceae</taxon>
        <taxon>Microbacterium</taxon>
    </lineage>
</organism>
<dbReference type="Gene3D" id="3.40.50.150">
    <property type="entry name" value="Vaccinia Virus protein VP39"/>
    <property type="match status" value="1"/>
</dbReference>
<dbReference type="PANTHER" id="PTHR48105">
    <property type="entry name" value="THIOREDOXIN REDUCTASE 1-RELATED-RELATED"/>
    <property type="match status" value="1"/>
</dbReference>
<evidence type="ECO:0000256" key="3">
    <source>
        <dbReference type="ARBA" id="ARBA00048132"/>
    </source>
</evidence>
<dbReference type="SUPFAM" id="SSF51905">
    <property type="entry name" value="FAD/NAD(P)-binding domain"/>
    <property type="match status" value="1"/>
</dbReference>
<dbReference type="Pfam" id="PF07992">
    <property type="entry name" value="Pyr_redox_2"/>
    <property type="match status" value="1"/>
</dbReference>
<keyword evidence="1" id="KW-0285">Flavoprotein</keyword>
<dbReference type="Proteomes" id="UP000598426">
    <property type="component" value="Unassembled WGS sequence"/>
</dbReference>
<dbReference type="PRINTS" id="PR00368">
    <property type="entry name" value="FADPNR"/>
</dbReference>
<dbReference type="InterPro" id="IPR041698">
    <property type="entry name" value="Methyltransf_25"/>
</dbReference>
<evidence type="ECO:0000256" key="1">
    <source>
        <dbReference type="ARBA" id="ARBA00022630"/>
    </source>
</evidence>
<dbReference type="PRINTS" id="PR00469">
    <property type="entry name" value="PNDRDTASEII"/>
</dbReference>
<dbReference type="EMBL" id="JACXZS010000001">
    <property type="protein sequence ID" value="MBD3940353.1"/>
    <property type="molecule type" value="Genomic_DNA"/>
</dbReference>
<feature type="domain" description="Methyltransferase" evidence="5">
    <location>
        <begin position="345"/>
        <end position="436"/>
    </location>
</feature>
<protein>
    <submittedName>
        <fullName evidence="6">FAD-dependent oxidoreductase</fullName>
    </submittedName>
</protein>
<sequence>MENEWDAVVIGGGTAGLSAAQMLGRSRRRTLVIDSGMPRNRFAEHMHGVLGHDGSSPTGLLATGRDEARAYGVEFAAGVVIDLADEGAVLRVTREDGSVDTARAVVITTGIRDELPDVPGLREEWGRTVLHCPYCHGWEVAGRRLAVLATSAASLHQVELVRQLSDDVTVFTGEPWDESAIVRLSARDIRIVAAPVRAVTGRDGALAIETEAGEEVVVDALFTGGTPVLDLGYADGLRLARAEAPGSPLVADLRGATSHPRVFAAGNVTGPFGNVPLSMGAGSMAGAGANAMLAAEDFDRAVEERTALRNAGWEQRYAAEERFWSGRVNATMAAIVSGLEPGTALDLGSGEGGDVVWLAERGWRATGVDVSATAARRAADLAASHRVDADFRVGDGAASVPGEFDLVLASFLHSWEPDFPRLRMLREAADRVAPGGRLLIVSHAAPPPWAREVPVHAPVMRTPEEELTLLDLDPTRWQPELVEVRRREATAPDGTPAHLDDGVLLLRRVS</sequence>
<dbReference type="InterPro" id="IPR023753">
    <property type="entry name" value="FAD/NAD-binding_dom"/>
</dbReference>
<proteinExistence type="predicted"/>
<evidence type="ECO:0000313" key="7">
    <source>
        <dbReference type="Proteomes" id="UP000598426"/>
    </source>
</evidence>
<gene>
    <name evidence="6" type="ORF">IF188_01400</name>
</gene>
<dbReference type="RefSeq" id="WP_191169989.1">
    <property type="nucleotide sequence ID" value="NZ_JACXZS010000001.1"/>
</dbReference>
<evidence type="ECO:0000259" key="5">
    <source>
        <dbReference type="Pfam" id="PF13649"/>
    </source>
</evidence>
<accession>A0ABR8NI25</accession>
<dbReference type="SUPFAM" id="SSF53335">
    <property type="entry name" value="S-adenosyl-L-methionine-dependent methyltransferases"/>
    <property type="match status" value="1"/>
</dbReference>
<dbReference type="InterPro" id="IPR050097">
    <property type="entry name" value="Ferredoxin-NADP_redctase_2"/>
</dbReference>
<keyword evidence="2" id="KW-0560">Oxidoreductase</keyword>
<comment type="catalytic activity">
    <reaction evidence="3">
        <text>[thioredoxin]-dithiol + NADP(+) = [thioredoxin]-disulfide + NADPH + H(+)</text>
        <dbReference type="Rhea" id="RHEA:20345"/>
        <dbReference type="Rhea" id="RHEA-COMP:10698"/>
        <dbReference type="Rhea" id="RHEA-COMP:10700"/>
        <dbReference type="ChEBI" id="CHEBI:15378"/>
        <dbReference type="ChEBI" id="CHEBI:29950"/>
        <dbReference type="ChEBI" id="CHEBI:50058"/>
        <dbReference type="ChEBI" id="CHEBI:57783"/>
        <dbReference type="ChEBI" id="CHEBI:58349"/>
        <dbReference type="EC" id="1.8.1.9"/>
    </reaction>
</comment>
<evidence type="ECO:0000313" key="6">
    <source>
        <dbReference type="EMBL" id="MBD3940353.1"/>
    </source>
</evidence>
<reference evidence="6 7" key="1">
    <citation type="submission" date="2020-09" db="EMBL/GenBank/DDBJ databases">
        <title>Isolation and identification of active actinomycetes.</title>
        <authorList>
            <person name="Li X."/>
        </authorList>
    </citation>
    <scope>NUCLEOTIDE SEQUENCE [LARGE SCALE GENOMIC DNA]</scope>
    <source>
        <strain evidence="6 7">NEAU-LLC</strain>
    </source>
</reference>
<dbReference type="Gene3D" id="3.50.50.60">
    <property type="entry name" value="FAD/NAD(P)-binding domain"/>
    <property type="match status" value="2"/>
</dbReference>
<dbReference type="InterPro" id="IPR036188">
    <property type="entry name" value="FAD/NAD-bd_sf"/>
</dbReference>
<name>A0ABR8NI25_9MICO</name>
<keyword evidence="7" id="KW-1185">Reference proteome</keyword>
<feature type="domain" description="FAD/NAD(P)-binding" evidence="4">
    <location>
        <begin position="6"/>
        <end position="275"/>
    </location>
</feature>
<evidence type="ECO:0000259" key="4">
    <source>
        <dbReference type="Pfam" id="PF07992"/>
    </source>
</evidence>
<dbReference type="CDD" id="cd02440">
    <property type="entry name" value="AdoMet_MTases"/>
    <property type="match status" value="1"/>
</dbReference>
<evidence type="ECO:0000256" key="2">
    <source>
        <dbReference type="ARBA" id="ARBA00023002"/>
    </source>
</evidence>